<protein>
    <submittedName>
        <fullName evidence="1">Uncharacterized protein</fullName>
    </submittedName>
</protein>
<keyword evidence="2" id="KW-1185">Reference proteome</keyword>
<dbReference type="Proteomes" id="UP000054359">
    <property type="component" value="Unassembled WGS sequence"/>
</dbReference>
<organism evidence="1 2">
    <name type="scientific">Stegodyphus mimosarum</name>
    <name type="common">African social velvet spider</name>
    <dbReference type="NCBI Taxonomy" id="407821"/>
    <lineage>
        <taxon>Eukaryota</taxon>
        <taxon>Metazoa</taxon>
        <taxon>Ecdysozoa</taxon>
        <taxon>Arthropoda</taxon>
        <taxon>Chelicerata</taxon>
        <taxon>Arachnida</taxon>
        <taxon>Araneae</taxon>
        <taxon>Araneomorphae</taxon>
        <taxon>Entelegynae</taxon>
        <taxon>Eresoidea</taxon>
        <taxon>Eresidae</taxon>
        <taxon>Stegodyphus</taxon>
    </lineage>
</organism>
<dbReference type="EMBL" id="KK117549">
    <property type="protein sequence ID" value="KFM70779.1"/>
    <property type="molecule type" value="Genomic_DNA"/>
</dbReference>
<feature type="non-terminal residue" evidence="1">
    <location>
        <position position="46"/>
    </location>
</feature>
<gene>
    <name evidence="1" type="ORF">X975_02849</name>
</gene>
<name>A0A087U090_STEMI</name>
<proteinExistence type="predicted"/>
<evidence type="ECO:0000313" key="2">
    <source>
        <dbReference type="Proteomes" id="UP000054359"/>
    </source>
</evidence>
<dbReference type="AlphaFoldDB" id="A0A087U090"/>
<reference evidence="1 2" key="1">
    <citation type="submission" date="2013-11" db="EMBL/GenBank/DDBJ databases">
        <title>Genome sequencing of Stegodyphus mimosarum.</title>
        <authorList>
            <person name="Bechsgaard J."/>
        </authorList>
    </citation>
    <scope>NUCLEOTIDE SEQUENCE [LARGE SCALE GENOMIC DNA]</scope>
</reference>
<evidence type="ECO:0000313" key="1">
    <source>
        <dbReference type="EMBL" id="KFM70779.1"/>
    </source>
</evidence>
<sequence>MSSLHTLYYALDKTNKSLTDKSLRRNQVQKILQISTRGCMCMSCCY</sequence>
<accession>A0A087U090</accession>